<reference evidence="5" key="1">
    <citation type="journal article" date="2019" name="Int. J. Syst. Evol. Microbiol.">
        <title>The Global Catalogue of Microorganisms (GCM) 10K type strain sequencing project: providing services to taxonomists for standard genome sequencing and annotation.</title>
        <authorList>
            <consortium name="The Broad Institute Genomics Platform"/>
            <consortium name="The Broad Institute Genome Sequencing Center for Infectious Disease"/>
            <person name="Wu L."/>
            <person name="Ma J."/>
        </authorList>
    </citation>
    <scope>NUCLEOTIDE SEQUENCE [LARGE SCALE GENOMIC DNA]</scope>
    <source>
        <strain evidence="5">CECT 7649</strain>
    </source>
</reference>
<feature type="compositionally biased region" description="Low complexity" evidence="1">
    <location>
        <begin position="46"/>
        <end position="64"/>
    </location>
</feature>
<feature type="domain" description="DUF3152" evidence="3">
    <location>
        <begin position="129"/>
        <end position="293"/>
    </location>
</feature>
<evidence type="ECO:0000313" key="4">
    <source>
        <dbReference type="EMBL" id="MFC7380601.1"/>
    </source>
</evidence>
<keyword evidence="2" id="KW-0472">Membrane</keyword>
<dbReference type="Pfam" id="PF11350">
    <property type="entry name" value="DUF3152"/>
    <property type="match status" value="1"/>
</dbReference>
<protein>
    <submittedName>
        <fullName evidence="4">DUF3152 domain-containing protein</fullName>
    </submittedName>
</protein>
<dbReference type="SUPFAM" id="SSF55486">
    <property type="entry name" value="Metalloproteases ('zincins'), catalytic domain"/>
    <property type="match status" value="1"/>
</dbReference>
<sequence length="356" mass="37040">MKPGTLLMALPITAICLLSGYVFLLAAGHDAKAVAGRDRTARAAVAAPSASAAGPPGSVTAPSAPGTPPSAPSAAVTPGAPAGTASPPSAVAPPPSPTSAASGSGDGPDAGPDARSDSGSAGRAETVRVPYSAKGRYKVVKGVAEPPEGTRGKVVRYLVEVERGLPFDAEDFAAMVHRTLNDPRSWGRGRMRFERVDHGPVRFRVALSSPALTNVRCRPLQTFGELSCWNGRRSVINAKRWGAAIPGYHGDLVAYRQYVINHEVGHALGHAHQRCPAPGGLAPVMTQQTKSLQGCRPNAWPFPRSKGGSGGAKHHDERRHRAPKGDTPDRRSKGNSPDDDRPRAGEPGHPGPGRDS</sequence>
<evidence type="ECO:0000259" key="3">
    <source>
        <dbReference type="Pfam" id="PF11350"/>
    </source>
</evidence>
<name>A0ABW2NWJ6_9ACTN</name>
<evidence type="ECO:0000256" key="1">
    <source>
        <dbReference type="SAM" id="MobiDB-lite"/>
    </source>
</evidence>
<dbReference type="RefSeq" id="WP_380823635.1">
    <property type="nucleotide sequence ID" value="NZ_JBHTCG010000001.1"/>
</dbReference>
<gene>
    <name evidence="4" type="ORF">ACFQSB_00205</name>
</gene>
<feature type="compositionally biased region" description="Low complexity" evidence="1">
    <location>
        <begin position="98"/>
        <end position="113"/>
    </location>
</feature>
<feature type="compositionally biased region" description="Low complexity" evidence="1">
    <location>
        <begin position="72"/>
        <end position="89"/>
    </location>
</feature>
<feature type="transmembrane region" description="Helical" evidence="2">
    <location>
        <begin position="6"/>
        <end position="27"/>
    </location>
</feature>
<comment type="caution">
    <text evidence="4">The sequence shown here is derived from an EMBL/GenBank/DDBJ whole genome shotgun (WGS) entry which is preliminary data.</text>
</comment>
<dbReference type="Proteomes" id="UP001596496">
    <property type="component" value="Unassembled WGS sequence"/>
</dbReference>
<evidence type="ECO:0000313" key="5">
    <source>
        <dbReference type="Proteomes" id="UP001596496"/>
    </source>
</evidence>
<keyword evidence="2" id="KW-0812">Transmembrane</keyword>
<evidence type="ECO:0000256" key="2">
    <source>
        <dbReference type="SAM" id="Phobius"/>
    </source>
</evidence>
<accession>A0ABW2NWJ6</accession>
<feature type="region of interest" description="Disordered" evidence="1">
    <location>
        <begin position="289"/>
        <end position="356"/>
    </location>
</feature>
<dbReference type="EMBL" id="JBHTCG010000001">
    <property type="protein sequence ID" value="MFC7380601.1"/>
    <property type="molecule type" value="Genomic_DNA"/>
</dbReference>
<keyword evidence="5" id="KW-1185">Reference proteome</keyword>
<proteinExistence type="predicted"/>
<keyword evidence="2" id="KW-1133">Transmembrane helix</keyword>
<organism evidence="4 5">
    <name type="scientific">Sphaerisporangium rhizosphaerae</name>
    <dbReference type="NCBI Taxonomy" id="2269375"/>
    <lineage>
        <taxon>Bacteria</taxon>
        <taxon>Bacillati</taxon>
        <taxon>Actinomycetota</taxon>
        <taxon>Actinomycetes</taxon>
        <taxon>Streptosporangiales</taxon>
        <taxon>Streptosporangiaceae</taxon>
        <taxon>Sphaerisporangium</taxon>
    </lineage>
</organism>
<feature type="region of interest" description="Disordered" evidence="1">
    <location>
        <begin position="46"/>
        <end position="127"/>
    </location>
</feature>
<dbReference type="InterPro" id="IPR022603">
    <property type="entry name" value="DUF3152"/>
</dbReference>
<feature type="compositionally biased region" description="Basic and acidic residues" evidence="1">
    <location>
        <begin position="323"/>
        <end position="356"/>
    </location>
</feature>